<keyword evidence="3" id="KW-1185">Reference proteome</keyword>
<evidence type="ECO:0000256" key="1">
    <source>
        <dbReference type="SAM" id="MobiDB-lite"/>
    </source>
</evidence>
<dbReference type="EMBL" id="JBFOLJ010000002">
    <property type="protein sequence ID" value="KAL2552842.1"/>
    <property type="molecule type" value="Genomic_DNA"/>
</dbReference>
<evidence type="ECO:0000313" key="3">
    <source>
        <dbReference type="Proteomes" id="UP001604277"/>
    </source>
</evidence>
<name>A0ABD1WTF0_9LAMI</name>
<proteinExistence type="predicted"/>
<protein>
    <submittedName>
        <fullName evidence="2">Uncharacterized protein</fullName>
    </submittedName>
</protein>
<gene>
    <name evidence="2" type="ORF">Fot_06461</name>
</gene>
<reference evidence="3" key="1">
    <citation type="submission" date="2024-07" db="EMBL/GenBank/DDBJ databases">
        <title>Two chromosome-level genome assemblies of Korean endemic species Abeliophyllum distichum and Forsythia ovata (Oleaceae).</title>
        <authorList>
            <person name="Jang H."/>
        </authorList>
    </citation>
    <scope>NUCLEOTIDE SEQUENCE [LARGE SCALE GENOMIC DNA]</scope>
</reference>
<evidence type="ECO:0000313" key="2">
    <source>
        <dbReference type="EMBL" id="KAL2552842.1"/>
    </source>
</evidence>
<accession>A0ABD1WTF0</accession>
<dbReference type="Proteomes" id="UP001604277">
    <property type="component" value="Unassembled WGS sequence"/>
</dbReference>
<dbReference type="AlphaFoldDB" id="A0ABD1WTF0"/>
<comment type="caution">
    <text evidence="2">The sequence shown here is derived from an EMBL/GenBank/DDBJ whole genome shotgun (WGS) entry which is preliminary data.</text>
</comment>
<feature type="region of interest" description="Disordered" evidence="1">
    <location>
        <begin position="73"/>
        <end position="114"/>
    </location>
</feature>
<organism evidence="2 3">
    <name type="scientific">Forsythia ovata</name>
    <dbReference type="NCBI Taxonomy" id="205694"/>
    <lineage>
        <taxon>Eukaryota</taxon>
        <taxon>Viridiplantae</taxon>
        <taxon>Streptophyta</taxon>
        <taxon>Embryophyta</taxon>
        <taxon>Tracheophyta</taxon>
        <taxon>Spermatophyta</taxon>
        <taxon>Magnoliopsida</taxon>
        <taxon>eudicotyledons</taxon>
        <taxon>Gunneridae</taxon>
        <taxon>Pentapetalae</taxon>
        <taxon>asterids</taxon>
        <taxon>lamiids</taxon>
        <taxon>Lamiales</taxon>
        <taxon>Oleaceae</taxon>
        <taxon>Forsythieae</taxon>
        <taxon>Forsythia</taxon>
    </lineage>
</organism>
<sequence>MLEMQRQQAAQTAAFNVYLQQGFMHPASLVYHLYRPKVYANQYEHEEEYNAEENYIDPNLSPKYSLEPEPFQASSVVDRLENRPSRNMRKRRAAAATSRGQHIPPPYHYQPDYVGMPQHARMPV</sequence>